<accession>A0A4Y7SJ28</accession>
<evidence type="ECO:0000313" key="3">
    <source>
        <dbReference type="Proteomes" id="UP000298030"/>
    </source>
</evidence>
<comment type="caution">
    <text evidence="2">The sequence shown here is derived from an EMBL/GenBank/DDBJ whole genome shotgun (WGS) entry which is preliminary data.</text>
</comment>
<reference evidence="2 3" key="1">
    <citation type="journal article" date="2019" name="Nat. Ecol. Evol.">
        <title>Megaphylogeny resolves global patterns of mushroom evolution.</title>
        <authorList>
            <person name="Varga T."/>
            <person name="Krizsan K."/>
            <person name="Foldi C."/>
            <person name="Dima B."/>
            <person name="Sanchez-Garcia M."/>
            <person name="Sanchez-Ramirez S."/>
            <person name="Szollosi G.J."/>
            <person name="Szarkandi J.G."/>
            <person name="Papp V."/>
            <person name="Albert L."/>
            <person name="Andreopoulos W."/>
            <person name="Angelini C."/>
            <person name="Antonin V."/>
            <person name="Barry K.W."/>
            <person name="Bougher N.L."/>
            <person name="Buchanan P."/>
            <person name="Buyck B."/>
            <person name="Bense V."/>
            <person name="Catcheside P."/>
            <person name="Chovatia M."/>
            <person name="Cooper J."/>
            <person name="Damon W."/>
            <person name="Desjardin D."/>
            <person name="Finy P."/>
            <person name="Geml J."/>
            <person name="Haridas S."/>
            <person name="Hughes K."/>
            <person name="Justo A."/>
            <person name="Karasinski D."/>
            <person name="Kautmanova I."/>
            <person name="Kiss B."/>
            <person name="Kocsube S."/>
            <person name="Kotiranta H."/>
            <person name="LaButti K.M."/>
            <person name="Lechner B.E."/>
            <person name="Liimatainen K."/>
            <person name="Lipzen A."/>
            <person name="Lukacs Z."/>
            <person name="Mihaltcheva S."/>
            <person name="Morgado L.N."/>
            <person name="Niskanen T."/>
            <person name="Noordeloos M.E."/>
            <person name="Ohm R.A."/>
            <person name="Ortiz-Santana B."/>
            <person name="Ovrebo C."/>
            <person name="Racz N."/>
            <person name="Riley R."/>
            <person name="Savchenko A."/>
            <person name="Shiryaev A."/>
            <person name="Soop K."/>
            <person name="Spirin V."/>
            <person name="Szebenyi C."/>
            <person name="Tomsovsky M."/>
            <person name="Tulloss R.E."/>
            <person name="Uehling J."/>
            <person name="Grigoriev I.V."/>
            <person name="Vagvolgyi C."/>
            <person name="Papp T."/>
            <person name="Martin F.M."/>
            <person name="Miettinen O."/>
            <person name="Hibbett D.S."/>
            <person name="Nagy L.G."/>
        </authorList>
    </citation>
    <scope>NUCLEOTIDE SEQUENCE [LARGE SCALE GENOMIC DNA]</scope>
    <source>
        <strain evidence="2 3">FP101781</strain>
    </source>
</reference>
<dbReference type="EMBL" id="QPFP01000100">
    <property type="protein sequence ID" value="TEB21900.1"/>
    <property type="molecule type" value="Genomic_DNA"/>
</dbReference>
<proteinExistence type="predicted"/>
<evidence type="ECO:0000313" key="2">
    <source>
        <dbReference type="EMBL" id="TEB21900.1"/>
    </source>
</evidence>
<protein>
    <submittedName>
        <fullName evidence="2">Uncharacterized protein</fullName>
    </submittedName>
</protein>
<evidence type="ECO:0000256" key="1">
    <source>
        <dbReference type="SAM" id="MobiDB-lite"/>
    </source>
</evidence>
<gene>
    <name evidence="2" type="ORF">FA13DRAFT_1799356</name>
</gene>
<dbReference type="AlphaFoldDB" id="A0A4Y7SJ28"/>
<keyword evidence="3" id="KW-1185">Reference proteome</keyword>
<dbReference type="Proteomes" id="UP000298030">
    <property type="component" value="Unassembled WGS sequence"/>
</dbReference>
<feature type="region of interest" description="Disordered" evidence="1">
    <location>
        <begin position="80"/>
        <end position="101"/>
    </location>
</feature>
<name>A0A4Y7SJ28_COPMI</name>
<organism evidence="2 3">
    <name type="scientific">Coprinellus micaceus</name>
    <name type="common">Glistening ink-cap mushroom</name>
    <name type="synonym">Coprinus micaceus</name>
    <dbReference type="NCBI Taxonomy" id="71717"/>
    <lineage>
        <taxon>Eukaryota</taxon>
        <taxon>Fungi</taxon>
        <taxon>Dikarya</taxon>
        <taxon>Basidiomycota</taxon>
        <taxon>Agaricomycotina</taxon>
        <taxon>Agaricomycetes</taxon>
        <taxon>Agaricomycetidae</taxon>
        <taxon>Agaricales</taxon>
        <taxon>Agaricineae</taxon>
        <taxon>Psathyrellaceae</taxon>
        <taxon>Coprinellus</taxon>
    </lineage>
</organism>
<sequence length="101" mass="11163">MLSDLDLNLIMTPLKLKYSIIDSAGREFSSDGALSLVLLAGVELATVLCDLDDTMYYYSLTWPWIHAIFAHVGSSHIPNLRRAGGRGTPTPIVQRQDETLD</sequence>